<organism evidence="10 11">
    <name type="scientific">Mycolicibacterium moriokaense</name>
    <dbReference type="NCBI Taxonomy" id="39691"/>
    <lineage>
        <taxon>Bacteria</taxon>
        <taxon>Bacillati</taxon>
        <taxon>Actinomycetota</taxon>
        <taxon>Actinomycetes</taxon>
        <taxon>Mycobacteriales</taxon>
        <taxon>Mycobacteriaceae</taxon>
        <taxon>Mycolicibacterium</taxon>
    </lineage>
</organism>
<dbReference type="Pfam" id="PF00171">
    <property type="entry name" value="Aldedh"/>
    <property type="match status" value="1"/>
</dbReference>
<sequence length="546" mass="59017">MDAITDVPLPINEPIHDYAPGSGERTRLKEQLQALSADPIDLPHVIGGIHRMGGGDRVDVVQPHRHSDPSGRLGTFTNAEHADASAAIEAAITAKADWEATPFDERAAVFLRAADLMAGPWREKIAAATMLGQSKTAYQAEIDSPCELVDFWRFNVAFARKILAQQPISTRGVWNRTDYRPLEGFVYAITPFNFTAIAGNLPTAPALMGNTVVWKPSPTQTFAAYLTMQLLEAAGLPPGVINLLTGDGIAVSDVALADPRLAGIHFTGSTGTFQHLWREVGTNIDRYHTYPRLVGETGGKDFVVAHTSARPDVLRTALIRGAFDYQGQKCSAASRAFIPRSIWHEVGDDFLSATEALRYGDVSDLTNYGGAVIDERAFAKNVKAIERAKSAAGVTIAVGGEYDDSEGYFVRPTVLLSDDPTDEAFSTEYFGPILSVHVYADDEYDRILGVVDKGAKYALTGAVIADDRAAVLAAEQRLRHAAGNFYVNDKPTGAVVGQQPFGGSRASGTNDKAGSALNLLRWTSARSIKETFVPPTDHNYPHMETE</sequence>
<keyword evidence="5" id="KW-0520">NAD</keyword>
<evidence type="ECO:0000256" key="2">
    <source>
        <dbReference type="ARBA" id="ARBA00009986"/>
    </source>
</evidence>
<dbReference type="CDD" id="cd07123">
    <property type="entry name" value="ALDH_F4-17_P5CDH"/>
    <property type="match status" value="1"/>
</dbReference>
<dbReference type="InterPro" id="IPR005931">
    <property type="entry name" value="P5CDH/ALDH4A1"/>
</dbReference>
<dbReference type="GO" id="GO:0009898">
    <property type="term" value="C:cytoplasmic side of plasma membrane"/>
    <property type="evidence" value="ECO:0007669"/>
    <property type="project" value="TreeGrafter"/>
</dbReference>
<dbReference type="InterPro" id="IPR015590">
    <property type="entry name" value="Aldehyde_DH_dom"/>
</dbReference>
<evidence type="ECO:0000313" key="11">
    <source>
        <dbReference type="Proteomes" id="UP000247781"/>
    </source>
</evidence>
<dbReference type="PROSITE" id="PS00070">
    <property type="entry name" value="ALDEHYDE_DEHYDR_CYS"/>
    <property type="match status" value="1"/>
</dbReference>
<dbReference type="RefSeq" id="WP_110316964.1">
    <property type="nucleotide sequence ID" value="NZ_QJJU01000009.1"/>
</dbReference>
<proteinExistence type="inferred from homology"/>
<evidence type="ECO:0000256" key="7">
    <source>
        <dbReference type="ARBA" id="ARBA00032259"/>
    </source>
</evidence>
<protein>
    <recommendedName>
        <fullName evidence="7">L-glutamate gamma-semialdehyde dehydrogenase</fullName>
        <ecNumber evidence="3">1.2.1.88</ecNumber>
    </recommendedName>
    <alternativeName>
        <fullName evidence="7">L-glutamate gamma-semialdehyde dehydrogenase</fullName>
    </alternativeName>
</protein>
<dbReference type="Gene3D" id="3.40.309.10">
    <property type="entry name" value="Aldehyde Dehydrogenase, Chain A, domain 2"/>
    <property type="match status" value="1"/>
</dbReference>
<dbReference type="PANTHER" id="PTHR42862:SF1">
    <property type="entry name" value="DELTA-1-PYRROLINE-5-CARBOXYLATE DEHYDROGENASE 2, ISOFORM A-RELATED"/>
    <property type="match status" value="1"/>
</dbReference>
<dbReference type="InterPro" id="IPR016161">
    <property type="entry name" value="Ald_DH/histidinol_DH"/>
</dbReference>
<reference evidence="11" key="1">
    <citation type="submission" date="2018-05" db="EMBL/GenBank/DDBJ databases">
        <authorList>
            <person name="Deangelis K."/>
            <person name="Huntemann M."/>
            <person name="Clum A."/>
            <person name="Pillay M."/>
            <person name="Palaniappan K."/>
            <person name="Varghese N."/>
            <person name="Mikhailova N."/>
            <person name="Stamatis D."/>
            <person name="Reddy T."/>
            <person name="Daum C."/>
            <person name="Shapiro N."/>
            <person name="Ivanova N."/>
            <person name="Kyrpides N."/>
            <person name="Woyke T."/>
        </authorList>
    </citation>
    <scope>NUCLEOTIDE SEQUENCE [LARGE SCALE GENOMIC DNA]</scope>
    <source>
        <strain evidence="11">GAS496</strain>
    </source>
</reference>
<evidence type="ECO:0000256" key="6">
    <source>
        <dbReference type="ARBA" id="ARBA00023062"/>
    </source>
</evidence>
<dbReference type="EMBL" id="QJJU01000009">
    <property type="protein sequence ID" value="PXX08195.1"/>
    <property type="molecule type" value="Genomic_DNA"/>
</dbReference>
<evidence type="ECO:0000256" key="8">
    <source>
        <dbReference type="ARBA" id="ARBA00048142"/>
    </source>
</evidence>
<dbReference type="GO" id="GO:0010133">
    <property type="term" value="P:L-proline catabolic process to L-glutamate"/>
    <property type="evidence" value="ECO:0007669"/>
    <property type="project" value="UniProtKB-UniPathway"/>
</dbReference>
<dbReference type="InterPro" id="IPR016162">
    <property type="entry name" value="Ald_DH_N"/>
</dbReference>
<dbReference type="EC" id="1.2.1.88" evidence="3"/>
<comment type="similarity">
    <text evidence="2">Belongs to the aldehyde dehydrogenase family.</text>
</comment>
<dbReference type="NCBIfam" id="TIGR01236">
    <property type="entry name" value="D1pyr5carbox1"/>
    <property type="match status" value="1"/>
</dbReference>
<keyword evidence="4" id="KW-0560">Oxidoreductase</keyword>
<dbReference type="PANTHER" id="PTHR42862">
    <property type="entry name" value="DELTA-1-PYRROLINE-5-CARBOXYLATE DEHYDROGENASE 1, ISOFORM A-RELATED"/>
    <property type="match status" value="1"/>
</dbReference>
<evidence type="ECO:0000256" key="5">
    <source>
        <dbReference type="ARBA" id="ARBA00023027"/>
    </source>
</evidence>
<feature type="domain" description="Aldehyde dehydrogenase" evidence="9">
    <location>
        <begin position="57"/>
        <end position="523"/>
    </location>
</feature>
<dbReference type="SUPFAM" id="SSF53720">
    <property type="entry name" value="ALDH-like"/>
    <property type="match status" value="1"/>
</dbReference>
<dbReference type="AlphaFoldDB" id="A0A318HFQ0"/>
<evidence type="ECO:0000256" key="1">
    <source>
        <dbReference type="ARBA" id="ARBA00004786"/>
    </source>
</evidence>
<dbReference type="GO" id="GO:0004657">
    <property type="term" value="F:proline dehydrogenase activity"/>
    <property type="evidence" value="ECO:0007669"/>
    <property type="project" value="UniProtKB-ARBA"/>
</dbReference>
<comment type="pathway">
    <text evidence="1">Amino-acid degradation; L-proline degradation into L-glutamate; L-glutamate from L-proline: step 2/2.</text>
</comment>
<dbReference type="GO" id="GO:0003842">
    <property type="term" value="F:L-glutamate gamma-semialdehyde dehydrogenase activity"/>
    <property type="evidence" value="ECO:0007669"/>
    <property type="project" value="UniProtKB-EC"/>
</dbReference>
<evidence type="ECO:0000259" key="9">
    <source>
        <dbReference type="Pfam" id="PF00171"/>
    </source>
</evidence>
<evidence type="ECO:0000313" key="10">
    <source>
        <dbReference type="EMBL" id="PXX08195.1"/>
    </source>
</evidence>
<dbReference type="FunFam" id="3.40.605.10:FF:000006">
    <property type="entry name" value="1-pyrroline-5-carboxylate dehydrogenase"/>
    <property type="match status" value="1"/>
</dbReference>
<reference evidence="10 11" key="2">
    <citation type="submission" date="2018-06" db="EMBL/GenBank/DDBJ databases">
        <title>Sequencing of bacterial isolates from soil warming experiment in Harvard Forest, Massachusetts, USA.</title>
        <authorList>
            <person name="Deangelis K.PhD."/>
        </authorList>
    </citation>
    <scope>NUCLEOTIDE SEQUENCE [LARGE SCALE GENOMIC DNA]</scope>
    <source>
        <strain evidence="10 11">GAS496</strain>
    </source>
</reference>
<accession>A0A318HFQ0</accession>
<dbReference type="FunFam" id="3.40.309.10:FF:000005">
    <property type="entry name" value="1-pyrroline-5-carboxylate dehydrogenase 1"/>
    <property type="match status" value="1"/>
</dbReference>
<dbReference type="Proteomes" id="UP000247781">
    <property type="component" value="Unassembled WGS sequence"/>
</dbReference>
<comment type="catalytic activity">
    <reaction evidence="8">
        <text>L-glutamate 5-semialdehyde + NAD(+) + H2O = L-glutamate + NADH + 2 H(+)</text>
        <dbReference type="Rhea" id="RHEA:30235"/>
        <dbReference type="ChEBI" id="CHEBI:15377"/>
        <dbReference type="ChEBI" id="CHEBI:15378"/>
        <dbReference type="ChEBI" id="CHEBI:29985"/>
        <dbReference type="ChEBI" id="CHEBI:57540"/>
        <dbReference type="ChEBI" id="CHEBI:57945"/>
        <dbReference type="ChEBI" id="CHEBI:58066"/>
        <dbReference type="EC" id="1.2.1.88"/>
    </reaction>
</comment>
<comment type="caution">
    <text evidence="10">The sequence shown here is derived from an EMBL/GenBank/DDBJ whole genome shotgun (WGS) entry which is preliminary data.</text>
</comment>
<dbReference type="Gene3D" id="3.40.605.10">
    <property type="entry name" value="Aldehyde Dehydrogenase, Chain A, domain 1"/>
    <property type="match status" value="1"/>
</dbReference>
<name>A0A318HFQ0_9MYCO</name>
<dbReference type="OrthoDB" id="6882680at2"/>
<evidence type="ECO:0000256" key="4">
    <source>
        <dbReference type="ARBA" id="ARBA00023002"/>
    </source>
</evidence>
<dbReference type="InterPro" id="IPR016163">
    <property type="entry name" value="Ald_DH_C"/>
</dbReference>
<keyword evidence="11" id="KW-1185">Reference proteome</keyword>
<dbReference type="UniPathway" id="UPA00261">
    <property type="reaction ID" value="UER00374"/>
</dbReference>
<dbReference type="InterPro" id="IPR016160">
    <property type="entry name" value="Ald_DH_CS_CYS"/>
</dbReference>
<evidence type="ECO:0000256" key="3">
    <source>
        <dbReference type="ARBA" id="ARBA00012884"/>
    </source>
</evidence>
<gene>
    <name evidence="10" type="ORF">C8E89_109211</name>
</gene>
<keyword evidence="6" id="KW-0642">Proline metabolism</keyword>
<dbReference type="InterPro" id="IPR050485">
    <property type="entry name" value="Proline_metab_enzyme"/>
</dbReference>